<dbReference type="CDD" id="cd08955">
    <property type="entry name" value="KR_2_FAS_SDR_x"/>
    <property type="match status" value="1"/>
</dbReference>
<dbReference type="Gene3D" id="3.40.50.150">
    <property type="entry name" value="Vaccinia Virus protein VP39"/>
    <property type="match status" value="1"/>
</dbReference>
<dbReference type="SMART" id="SM00825">
    <property type="entry name" value="PKS_KS"/>
    <property type="match status" value="1"/>
</dbReference>
<dbReference type="SUPFAM" id="SSF55048">
    <property type="entry name" value="Probable ACP-binding domain of malonyl-CoA ACP transacylase"/>
    <property type="match status" value="1"/>
</dbReference>
<evidence type="ECO:0000256" key="3">
    <source>
        <dbReference type="ARBA" id="ARBA00022679"/>
    </source>
</evidence>
<dbReference type="SUPFAM" id="SSF52151">
    <property type="entry name" value="FabD/lysophospholipase-like"/>
    <property type="match status" value="1"/>
</dbReference>
<protein>
    <submittedName>
        <fullName evidence="11">SDR family oxidoreductase</fullName>
    </submittedName>
</protein>
<keyword evidence="5" id="KW-0276">Fatty acid metabolism</keyword>
<keyword evidence="12" id="KW-1185">Reference proteome</keyword>
<dbReference type="InterPro" id="IPR018201">
    <property type="entry name" value="Ketoacyl_synth_AS"/>
</dbReference>
<dbReference type="InterPro" id="IPR057326">
    <property type="entry name" value="KR_dom"/>
</dbReference>
<dbReference type="PANTHER" id="PTHR43775:SF51">
    <property type="entry name" value="INACTIVE PHENOLPHTHIOCEROL SYNTHESIS POLYKETIDE SYNTHASE TYPE I PKS1-RELATED"/>
    <property type="match status" value="1"/>
</dbReference>
<dbReference type="GO" id="GO:0006633">
    <property type="term" value="P:fatty acid biosynthetic process"/>
    <property type="evidence" value="ECO:0007669"/>
    <property type="project" value="InterPro"/>
</dbReference>
<dbReference type="Pfam" id="PF00109">
    <property type="entry name" value="ketoacyl-synt"/>
    <property type="match status" value="1"/>
</dbReference>
<dbReference type="SMART" id="SM01294">
    <property type="entry name" value="PKS_PP_betabranch"/>
    <property type="match status" value="1"/>
</dbReference>
<dbReference type="SMART" id="SM00822">
    <property type="entry name" value="PKS_KR"/>
    <property type="match status" value="1"/>
</dbReference>
<comment type="caution">
    <text evidence="11">The sequence shown here is derived from an EMBL/GenBank/DDBJ whole genome shotgun (WGS) entry which is preliminary data.</text>
</comment>
<dbReference type="InterPro" id="IPR050091">
    <property type="entry name" value="PKS_NRPS_Biosynth_Enz"/>
</dbReference>
<dbReference type="PROSITE" id="PS00455">
    <property type="entry name" value="AMP_BINDING"/>
    <property type="match status" value="1"/>
</dbReference>
<feature type="domain" description="Carrier" evidence="9">
    <location>
        <begin position="586"/>
        <end position="661"/>
    </location>
</feature>
<evidence type="ECO:0000256" key="4">
    <source>
        <dbReference type="ARBA" id="ARBA00022737"/>
    </source>
</evidence>
<feature type="domain" description="Ketosynthase family 3 (KS3)" evidence="10">
    <location>
        <begin position="684"/>
        <end position="1125"/>
    </location>
</feature>
<gene>
    <name evidence="11" type="ORF">ICL16_31880</name>
</gene>
<evidence type="ECO:0000256" key="6">
    <source>
        <dbReference type="ARBA" id="ARBA00023098"/>
    </source>
</evidence>
<dbReference type="InterPro" id="IPR020845">
    <property type="entry name" value="AMP-binding_CS"/>
</dbReference>
<dbReference type="PROSITE" id="PS50075">
    <property type="entry name" value="CARRIER"/>
    <property type="match status" value="2"/>
</dbReference>
<dbReference type="InterPro" id="IPR016036">
    <property type="entry name" value="Malonyl_transacylase_ACP-bd"/>
</dbReference>
<organism evidence="11 12">
    <name type="scientific">Iningainema tapete BLCC-T55</name>
    <dbReference type="NCBI Taxonomy" id="2748662"/>
    <lineage>
        <taxon>Bacteria</taxon>
        <taxon>Bacillati</taxon>
        <taxon>Cyanobacteriota</taxon>
        <taxon>Cyanophyceae</taxon>
        <taxon>Nostocales</taxon>
        <taxon>Scytonemataceae</taxon>
        <taxon>Iningainema tapete</taxon>
    </lineage>
</organism>
<dbReference type="SMART" id="SM00823">
    <property type="entry name" value="PKS_PP"/>
    <property type="match status" value="2"/>
</dbReference>
<dbReference type="CDD" id="cd05906">
    <property type="entry name" value="A_NRPS_TubE_like"/>
    <property type="match status" value="1"/>
</dbReference>
<dbReference type="InterPro" id="IPR014030">
    <property type="entry name" value="Ketoacyl_synth_N"/>
</dbReference>
<dbReference type="InterPro" id="IPR016035">
    <property type="entry name" value="Acyl_Trfase/lysoPLipase"/>
</dbReference>
<dbReference type="InterPro" id="IPR045851">
    <property type="entry name" value="AMP-bd_C_sf"/>
</dbReference>
<dbReference type="InterPro" id="IPR001227">
    <property type="entry name" value="Ac_transferase_dom_sf"/>
</dbReference>
<evidence type="ECO:0000256" key="5">
    <source>
        <dbReference type="ARBA" id="ARBA00022832"/>
    </source>
</evidence>
<evidence type="ECO:0000256" key="1">
    <source>
        <dbReference type="ARBA" id="ARBA00022450"/>
    </source>
</evidence>
<dbReference type="InterPro" id="IPR000873">
    <property type="entry name" value="AMP-dep_synth/lig_dom"/>
</dbReference>
<dbReference type="InterPro" id="IPR020841">
    <property type="entry name" value="PKS_Beta-ketoAc_synthase_dom"/>
</dbReference>
<dbReference type="Gene3D" id="3.40.50.720">
    <property type="entry name" value="NAD(P)-binding Rossmann-like Domain"/>
    <property type="match status" value="1"/>
</dbReference>
<feature type="domain" description="Carrier" evidence="9">
    <location>
        <begin position="2540"/>
        <end position="2616"/>
    </location>
</feature>
<dbReference type="Gene3D" id="3.30.70.3290">
    <property type="match status" value="1"/>
</dbReference>
<dbReference type="Pfam" id="PF00550">
    <property type="entry name" value="PP-binding"/>
    <property type="match status" value="2"/>
</dbReference>
<dbReference type="Gene3D" id="3.40.50.12780">
    <property type="entry name" value="N-terminal domain of ligase-like"/>
    <property type="match status" value="1"/>
</dbReference>
<evidence type="ECO:0000313" key="11">
    <source>
        <dbReference type="EMBL" id="MBD2776532.1"/>
    </source>
</evidence>
<dbReference type="SUPFAM" id="SSF53901">
    <property type="entry name" value="Thiolase-like"/>
    <property type="match status" value="1"/>
</dbReference>
<dbReference type="InterPro" id="IPR020806">
    <property type="entry name" value="PKS_PP-bd"/>
</dbReference>
<dbReference type="EMBL" id="JACXAE010000097">
    <property type="protein sequence ID" value="MBD2776532.1"/>
    <property type="molecule type" value="Genomic_DNA"/>
</dbReference>
<dbReference type="GO" id="GO:0004312">
    <property type="term" value="F:fatty acid synthase activity"/>
    <property type="evidence" value="ECO:0007669"/>
    <property type="project" value="TreeGrafter"/>
</dbReference>
<dbReference type="PANTHER" id="PTHR43775">
    <property type="entry name" value="FATTY ACID SYNTHASE"/>
    <property type="match status" value="1"/>
</dbReference>
<evidence type="ECO:0000256" key="8">
    <source>
        <dbReference type="SAM" id="MobiDB-lite"/>
    </source>
</evidence>
<dbReference type="PROSITE" id="PS00606">
    <property type="entry name" value="KS3_1"/>
    <property type="match status" value="1"/>
</dbReference>
<proteinExistence type="predicted"/>
<keyword evidence="4" id="KW-0677">Repeat</keyword>
<dbReference type="InterPro" id="IPR013968">
    <property type="entry name" value="PKS_KR"/>
</dbReference>
<name>A0A8J6XNK0_9CYAN</name>
<dbReference type="CDD" id="cd00833">
    <property type="entry name" value="PKS"/>
    <property type="match status" value="1"/>
</dbReference>
<dbReference type="InterPro" id="IPR016039">
    <property type="entry name" value="Thiolase-like"/>
</dbReference>
<dbReference type="Gene3D" id="3.30.300.30">
    <property type="match status" value="1"/>
</dbReference>
<evidence type="ECO:0000313" key="12">
    <source>
        <dbReference type="Proteomes" id="UP000629098"/>
    </source>
</evidence>
<dbReference type="CDD" id="cd02440">
    <property type="entry name" value="AdoMet_MTases"/>
    <property type="match status" value="1"/>
</dbReference>
<evidence type="ECO:0000259" key="9">
    <source>
        <dbReference type="PROSITE" id="PS50075"/>
    </source>
</evidence>
<dbReference type="Pfam" id="PF08659">
    <property type="entry name" value="KR"/>
    <property type="match status" value="1"/>
</dbReference>
<dbReference type="FunFam" id="3.40.366.10:FF:000002">
    <property type="entry name" value="Probable polyketide synthase 2"/>
    <property type="match status" value="1"/>
</dbReference>
<dbReference type="GO" id="GO:0004315">
    <property type="term" value="F:3-oxoacyl-[acyl-carrier-protein] synthase activity"/>
    <property type="evidence" value="ECO:0007669"/>
    <property type="project" value="InterPro"/>
</dbReference>
<dbReference type="Pfam" id="PF02801">
    <property type="entry name" value="Ketoacyl-synt_C"/>
    <property type="match status" value="1"/>
</dbReference>
<keyword evidence="7" id="KW-0511">Multifunctional enzyme</keyword>
<dbReference type="InterPro" id="IPR036291">
    <property type="entry name" value="NAD(P)-bd_dom_sf"/>
</dbReference>
<dbReference type="SMART" id="SM00827">
    <property type="entry name" value="PKS_AT"/>
    <property type="match status" value="1"/>
</dbReference>
<dbReference type="PROSITE" id="PS52004">
    <property type="entry name" value="KS3_2"/>
    <property type="match status" value="1"/>
</dbReference>
<evidence type="ECO:0000256" key="7">
    <source>
        <dbReference type="ARBA" id="ARBA00023268"/>
    </source>
</evidence>
<dbReference type="Pfam" id="PF00501">
    <property type="entry name" value="AMP-binding"/>
    <property type="match status" value="1"/>
</dbReference>
<feature type="region of interest" description="Disordered" evidence="8">
    <location>
        <begin position="662"/>
        <end position="681"/>
    </location>
</feature>
<keyword evidence="2" id="KW-0597">Phosphoprotein</keyword>
<keyword evidence="6" id="KW-0443">Lipid metabolism</keyword>
<reference evidence="11" key="1">
    <citation type="submission" date="2020-09" db="EMBL/GenBank/DDBJ databases">
        <title>Iningainema tapete sp. nov. (Scytonemataceae, Cyanobacteria) from greenhouses in central Florida (USA) produces two types of nodularin with biosynthetic potential for microcystin-LR and anabaenopeptins.</title>
        <authorList>
            <person name="Berthold D.E."/>
            <person name="Lefler F.W."/>
            <person name="Huang I.-S."/>
            <person name="Abdulla H."/>
            <person name="Zimba P.V."/>
            <person name="Laughinghouse H.D. IV."/>
        </authorList>
    </citation>
    <scope>NUCLEOTIDE SEQUENCE</scope>
    <source>
        <strain evidence="11">BLCCT55</strain>
    </source>
</reference>
<dbReference type="Pfam" id="PF00698">
    <property type="entry name" value="Acyl_transf_1"/>
    <property type="match status" value="1"/>
</dbReference>
<dbReference type="InterPro" id="IPR014043">
    <property type="entry name" value="Acyl_transferase_dom"/>
</dbReference>
<dbReference type="Gene3D" id="1.10.1200.10">
    <property type="entry name" value="ACP-like"/>
    <property type="match status" value="2"/>
</dbReference>
<dbReference type="Gene3D" id="3.40.47.10">
    <property type="match status" value="1"/>
</dbReference>
<evidence type="ECO:0000256" key="2">
    <source>
        <dbReference type="ARBA" id="ARBA00022553"/>
    </source>
</evidence>
<keyword evidence="3" id="KW-0808">Transferase</keyword>
<dbReference type="Proteomes" id="UP000629098">
    <property type="component" value="Unassembled WGS sequence"/>
</dbReference>
<dbReference type="Gene3D" id="3.40.366.10">
    <property type="entry name" value="Malonyl-Coenzyme A Acyl Carrier Protein, domain 2"/>
    <property type="match status" value="1"/>
</dbReference>
<dbReference type="SUPFAM" id="SSF56801">
    <property type="entry name" value="Acetyl-CoA synthetase-like"/>
    <property type="match status" value="1"/>
</dbReference>
<keyword evidence="1" id="KW-0596">Phosphopantetheine</keyword>
<dbReference type="InterPro" id="IPR029063">
    <property type="entry name" value="SAM-dependent_MTases_sf"/>
</dbReference>
<dbReference type="FunFam" id="3.40.47.10:FF:000042">
    <property type="entry name" value="Polyketide synthase Pks13"/>
    <property type="match status" value="1"/>
</dbReference>
<dbReference type="SUPFAM" id="SSF53335">
    <property type="entry name" value="S-adenosyl-L-methionine-dependent methyltransferases"/>
    <property type="match status" value="1"/>
</dbReference>
<dbReference type="SUPFAM" id="SSF47336">
    <property type="entry name" value="ACP-like"/>
    <property type="match status" value="2"/>
</dbReference>
<sequence length="2655" mass="295834">MFKNSISFGGELEEDLGILPELLARAACYPSKGITYVRNDETEYFQTYKDLYNDALNILDGLYQCGLKLGDKVIFQIGINQNFIPTLWACFLGGIIPAPLTTAPNYDVENSAVKKLYNVWQILDKPIILSDGELITEIEKLATQSHLEGLRVVSIDALRNNQSLSNQQLAEIPRHGSGTNSTHKLPHLTPLDPALLLFTSGSTGLPKGVMLNHRNLLSMSAGTVRMNNFTQEEVTLNWMPLDHVGAIVFLGIMAVDLACHQIHVPIELILRQPLKWLDLIQKHQATISWSPNFAFSLINQHGGELNQSCYDLSSMKFLVNAGEQISGKTIRLFLELLEKHQLRDRVIRPAFGMTESCSGITWSAGISKDELTEENSFVSLGRPIPGATIRIIDQENNVLPENEVGRLQIKGPSVTEGYYKNFELNQEVFQEDGWFLTGDLGYLHNGELVITGREKQEIIINGINYFAHEIETTIEELEGVNVSYTAAFAVFDQNRETDLLVITFSPESDNFDHWVKLVREIRSHLTQKMGIAPAYVIPLEAELIPKTSIGKVQKSKLKKDFEQGLFAKRIQEINEYLVSDRNKTQIPQSENERKIAAVWCEVLQLPAVGLHENFFELGGHSLHLIRVQNLLEKLFQRQFPLAEMFKNSTVATLARFLTEESSTKATEEKSRKRAEKRTRNNNDTHDIAIIGMAGRFPGANNLQTFWENLKNGVETISFFSDEELLESGVSPELFNQPNYVRARPILDKVEYFDSDFFGYTNREAELMDPQQRLLLQCSWECLENAGYNPNSYEGAIGMFAGASMNTYFINNYYPNRGQLDANDELQPFTLDSMGGFQSMVANDKDYLTTRISYKLNLRGPSVNVQTACSTGLVVVHLACQSLLSGESDMALAGAASVNTPQKIGYLYQDGSLVSPDGHCRAFDAQAEGTIFGSGIGVVLLKRLKDALADNDNIYAVIKGSAINNDGGTKLGFTAPGGEGQISAAAEALAFAGVEADTIGFVEAHGTGTKLGDPIEIDALASAYRAAYQGECALGSVKTNIGHMQIASGIVGLIKAALALKHQIIPPTLHFNTPNPQIDFSKTPFYVNVQAIPWTAKQRDGIELPRRAGVNSLGIGGVNAHVVLEEAPAIIPQRNDIQRPHHLLTLSAKTEQALIELAQSYAEYLENQPDEMGNVVFTANTSRVHFSNRLAVTGSQPSDFVTKLRRFVQLDVESVIYNQVEQNKPPKIAFLFTGQGSQYSGMAEQLYQTQPTFRRILDQCETIYQELTGKSLLQVIFAHSEPALNHTSYTQPALFTVEVALAELWRSWGIQPTAVLGHSLGEYAAACFAGVFDIESGLKLITHRANLISQLPARGAMAAIFLDENYIRKVCQSKGIKIAIAAINAEKHTVISGEQELIQHLCEHFTNEGAKVRSLKVSHAFHSPLIEPICEDFKNKVRSISFAQPQIPIISNLTGEVADDSIVTPEYWIQHLLHTVQFHQGVLSLQSLGCDSFIEIGPQPVLLGIIQSSISLLKPLILPSLRSGFSDWEVLLESLGKLYVRGTNVDWFGFDKDYQPKRCHLPTYPFQQRRHWIPLKNQSQQTSSQESAVVKMLSQRDTKTLMQTILQTGNYSEGEKQTLSAIVQQLIKLHHQDTGNSTFENLLYQFEWLPHPNVSPRKLQNLETIKTDLESSFEETIKSAQMTGVSLAFCEMEELSADFIVKALKDLRLFQINTILSPENSFRQAGIQEEYRLLWNHCLKILAETGILTKQGNDWKIISEPQSNPITIDKLIEKYPNARVELKLFNRVAANLAAILTGKISPLSILFSQTELGAAEFYRETSWAKVLNLGISRTVELLLSSYSQLEPIRILEIGAGTGATTHHVLKACAARQITYTFTDISPFFLETARETFAGVPFIEYKVLDIEKDGELQGFSPSSYDLIIAANVLHSTRDLQGETLPHIRGLLRPGGHLLLLELTNQSRWIDLIFGVAPGWWRFSDRHLRSDHPIIDASAWKSILRESGFAQASSVSPDEKIGSALFQQSIIVAQNKLGSNQDKTSDTGHWLIFTDSEKNIHSTQAIQEQFTKHQGSCAIAYQGDSFARISPFEYCLNATQPEQLEAWIEQASASQAPRGIIYLLNGDGNNQVELAQNPDSNLFNRCSYFLNLLQAIKKIPLSPKLFLVTQGGQPFELDRPSFVTQSPLWALGRVIGLEEPELWGGMIDLDPQVDITQNFAALLPELTSVAEDHLLFRNSQAYVARLSTLEIPTKPVTIQAQATYLITGGIGHLGLHLAHYLVDSGAKNLILTTRRQFPQRSEWESWESQAEFSEIIQNLITLEQKGASIEVCQADVGDFQQMSRIFESIQKTSYPLRGIFHLAGVSGRKARLSECTLEDLKEVFQAKVRGSWNLHHLSLKTELDYFVFFSSAGAIWGAKEQGIYDAASHLMDALAHLRHLQGLPATTLNWALLAGNGIVSEEYEDWLKQIGMKEIPLDIAFRAMTAIMASSKTQVLLADVDWLRFKNIYEFQGNKPLLEKLGQTQIPVKSVKQPGEGGLIKELPPGERREHLFKYIGKQVATILGINQIPDAEQGFLDMGIDSLLSIELKNRLEKGLEVSLPASLIFDFPNIQRLVDYLVERVFGWEVNVAVDSVPALPPQQIDNDLILQELSDLEAFLSNS</sequence>
<dbReference type="InterPro" id="IPR014031">
    <property type="entry name" value="Ketoacyl_synth_C"/>
</dbReference>
<accession>A0A8J6XNK0</accession>
<dbReference type="Pfam" id="PF22621">
    <property type="entry name" value="CurL-like_PKS_C"/>
    <property type="match status" value="1"/>
</dbReference>
<evidence type="ECO:0000259" key="10">
    <source>
        <dbReference type="PROSITE" id="PS52004"/>
    </source>
</evidence>
<dbReference type="InterPro" id="IPR013217">
    <property type="entry name" value="Methyltransf_12"/>
</dbReference>
<dbReference type="GO" id="GO:0031177">
    <property type="term" value="F:phosphopantetheine binding"/>
    <property type="evidence" value="ECO:0007669"/>
    <property type="project" value="InterPro"/>
</dbReference>
<dbReference type="InterPro" id="IPR009081">
    <property type="entry name" value="PP-bd_ACP"/>
</dbReference>
<dbReference type="InterPro" id="IPR042099">
    <property type="entry name" value="ANL_N_sf"/>
</dbReference>
<dbReference type="SUPFAM" id="SSF51735">
    <property type="entry name" value="NAD(P)-binding Rossmann-fold domains"/>
    <property type="match status" value="2"/>
</dbReference>
<dbReference type="InterPro" id="IPR036736">
    <property type="entry name" value="ACP-like_sf"/>
</dbReference>
<dbReference type="Pfam" id="PF08242">
    <property type="entry name" value="Methyltransf_12"/>
    <property type="match status" value="1"/>
</dbReference>